<feature type="region of interest" description="Disordered" evidence="1">
    <location>
        <begin position="154"/>
        <end position="246"/>
    </location>
</feature>
<protein>
    <submittedName>
        <fullName evidence="4">Helix-turn-helix domain-containing protein</fullName>
    </submittedName>
</protein>
<evidence type="ECO:0000256" key="2">
    <source>
        <dbReference type="SAM" id="Phobius"/>
    </source>
</evidence>
<reference evidence="4 5" key="1">
    <citation type="submission" date="2020-08" db="EMBL/GenBank/DDBJ databases">
        <title>Bridging the membrane lipid divide: bacteria of the FCB group superphylum have the potential to synthesize archaeal ether lipids.</title>
        <authorList>
            <person name="Villanueva L."/>
            <person name="Von Meijenfeldt F.A.B."/>
            <person name="Westbye A.B."/>
            <person name="Yadav S."/>
            <person name="Hopmans E.C."/>
            <person name="Dutilh B.E."/>
            <person name="Sinninghe Damste J.S."/>
        </authorList>
    </citation>
    <scope>NUCLEOTIDE SEQUENCE [LARGE SCALE GENOMIC DNA]</scope>
    <source>
        <strain evidence="4">NIOZ-UU27</strain>
    </source>
</reference>
<organism evidence="4 5">
    <name type="scientific">Candidatus Desulfacyla euxinica</name>
    <dbReference type="NCBI Taxonomy" id="2841693"/>
    <lineage>
        <taxon>Bacteria</taxon>
        <taxon>Deltaproteobacteria</taxon>
        <taxon>Candidatus Desulfacyla</taxon>
    </lineage>
</organism>
<accession>A0A8J6MY91</accession>
<keyword evidence="2" id="KW-0472">Membrane</keyword>
<feature type="compositionally biased region" description="Basic and acidic residues" evidence="1">
    <location>
        <begin position="187"/>
        <end position="208"/>
    </location>
</feature>
<dbReference type="GO" id="GO:0003677">
    <property type="term" value="F:DNA binding"/>
    <property type="evidence" value="ECO:0007669"/>
    <property type="project" value="InterPro"/>
</dbReference>
<evidence type="ECO:0000313" key="4">
    <source>
        <dbReference type="EMBL" id="MBC8177117.1"/>
    </source>
</evidence>
<dbReference type="InterPro" id="IPR010982">
    <property type="entry name" value="Lambda_DNA-bd_dom_sf"/>
</dbReference>
<feature type="compositionally biased region" description="Basic and acidic residues" evidence="1">
    <location>
        <begin position="154"/>
        <end position="174"/>
    </location>
</feature>
<dbReference type="Proteomes" id="UP000650524">
    <property type="component" value="Unassembled WGS sequence"/>
</dbReference>
<dbReference type="Pfam" id="PF13413">
    <property type="entry name" value="HTH_25"/>
    <property type="match status" value="1"/>
</dbReference>
<proteinExistence type="predicted"/>
<dbReference type="InterPro" id="IPR050400">
    <property type="entry name" value="Bact_Cytoskel_RodZ"/>
</dbReference>
<gene>
    <name evidence="4" type="ORF">H8E19_06885</name>
</gene>
<name>A0A8J6MY91_9DELT</name>
<sequence length="338" mass="37943">MGRNKNHPSDEAAKDWEFPSGKELGALLKNKREEMGLSYAQIFEITKLQPHFLEALENEEWDHLPSPAFVKGFIRSYARALGLAEDGLVALYQEITPQQNEAPALVLPPVNKRKKLPLYLFLIIVCAAAGYAFYTWIGDPARMGEVTDHRAVAPSDKKLTDSKKLENVREERVEVPLNEQEPIADLSEPKRAALVEEKPPASEKDSLRPSDPQPAEEAPVAEKEISSHESTGSIEPELTVSNTPLPAETDGKDLVLKAIVKERTWMRIRIDNEKPKEYILGPESQPQWRAEKVFELLIGNAGGIDLEFNGKKMEDLGKQGQVIRLRLPIEDERSIVEN</sequence>
<dbReference type="Gene3D" id="1.10.260.40">
    <property type="entry name" value="lambda repressor-like DNA-binding domains"/>
    <property type="match status" value="1"/>
</dbReference>
<keyword evidence="2" id="KW-1133">Transmembrane helix</keyword>
<keyword evidence="2" id="KW-0812">Transmembrane</keyword>
<evidence type="ECO:0000313" key="5">
    <source>
        <dbReference type="Proteomes" id="UP000650524"/>
    </source>
</evidence>
<dbReference type="EMBL" id="JACNJD010000187">
    <property type="protein sequence ID" value="MBC8177117.1"/>
    <property type="molecule type" value="Genomic_DNA"/>
</dbReference>
<dbReference type="InterPro" id="IPR025194">
    <property type="entry name" value="RodZ-like_C"/>
</dbReference>
<dbReference type="AlphaFoldDB" id="A0A8J6MY91"/>
<dbReference type="PANTHER" id="PTHR34475:SF1">
    <property type="entry name" value="CYTOSKELETON PROTEIN RODZ"/>
    <property type="match status" value="1"/>
</dbReference>
<feature type="domain" description="Cytoskeleton protein RodZ-like C-terminal" evidence="3">
    <location>
        <begin position="261"/>
        <end position="325"/>
    </location>
</feature>
<dbReference type="Pfam" id="PF13464">
    <property type="entry name" value="RodZ_C"/>
    <property type="match status" value="1"/>
</dbReference>
<evidence type="ECO:0000259" key="3">
    <source>
        <dbReference type="Pfam" id="PF13464"/>
    </source>
</evidence>
<feature type="compositionally biased region" description="Polar residues" evidence="1">
    <location>
        <begin position="228"/>
        <end position="244"/>
    </location>
</feature>
<feature type="transmembrane region" description="Helical" evidence="2">
    <location>
        <begin position="118"/>
        <end position="137"/>
    </location>
</feature>
<dbReference type="PANTHER" id="PTHR34475">
    <property type="match status" value="1"/>
</dbReference>
<evidence type="ECO:0000256" key="1">
    <source>
        <dbReference type="SAM" id="MobiDB-lite"/>
    </source>
</evidence>
<comment type="caution">
    <text evidence="4">The sequence shown here is derived from an EMBL/GenBank/DDBJ whole genome shotgun (WGS) entry which is preliminary data.</text>
</comment>